<feature type="region of interest" description="Disordered" evidence="1">
    <location>
        <begin position="328"/>
        <end position="387"/>
    </location>
</feature>
<evidence type="ECO:0000256" key="2">
    <source>
        <dbReference type="SAM" id="Phobius"/>
    </source>
</evidence>
<evidence type="ECO:0000259" key="3">
    <source>
        <dbReference type="Pfam" id="PF04773"/>
    </source>
</evidence>
<organism evidence="4 5">
    <name type="scientific">Candidatus Fischerbacteria bacterium RBG_13_37_8</name>
    <dbReference type="NCBI Taxonomy" id="1817863"/>
    <lineage>
        <taxon>Bacteria</taxon>
        <taxon>Candidatus Fischeribacteriota</taxon>
    </lineage>
</organism>
<dbReference type="PANTHER" id="PTHR38731">
    <property type="entry name" value="LIPL45-RELATED LIPOPROTEIN-RELATED"/>
    <property type="match status" value="1"/>
</dbReference>
<sequence length="387" mass="43577">MQIVFSKASNKKVTLIKSSLSIIILSFMLCAVFSYAGQDAETVDSAHISYIEGAGTIYHGFNQKNEEAFVNAMLMQGDSLETHNDAMAELFFPNGIIIRMNQNSKINLLSLDSKNFSEIIVRFYAGDIIVDSTFAYGEGSFRIDTVDCGIFLIQQGYFRVVSGQYTDVMVYDGAVEVAAENNSFSLASSQRLFNAASPESQPEYFNTTTNDNFTQWSASRLEQYAEQEMNNEYADAADSNEPAGPDFYIDWWYEPVYTDPLDIFNVFIPFGRYWYNPGEYDPNKPYYNNAGFNPQSCNDNSFRDNYTNYAPGFDTIKGDRDIPVRKIYDNKPVTPSHGTEATRNHDTIERSRDTYSPQPASRPNSGSNSPDRQRSSSSGSTPAKRKK</sequence>
<evidence type="ECO:0000313" key="5">
    <source>
        <dbReference type="Proteomes" id="UP000178943"/>
    </source>
</evidence>
<evidence type="ECO:0000256" key="1">
    <source>
        <dbReference type="SAM" id="MobiDB-lite"/>
    </source>
</evidence>
<feature type="compositionally biased region" description="Basic and acidic residues" evidence="1">
    <location>
        <begin position="340"/>
        <end position="353"/>
    </location>
</feature>
<dbReference type="STRING" id="1817863.A2Y62_20140"/>
<feature type="compositionally biased region" description="Low complexity" evidence="1">
    <location>
        <begin position="365"/>
        <end position="380"/>
    </location>
</feature>
<dbReference type="Pfam" id="PF04773">
    <property type="entry name" value="FecR"/>
    <property type="match status" value="1"/>
</dbReference>
<proteinExistence type="predicted"/>
<dbReference type="InterPro" id="IPR006860">
    <property type="entry name" value="FecR"/>
</dbReference>
<accession>A0A1F5V5F0</accession>
<feature type="compositionally biased region" description="Polar residues" evidence="1">
    <location>
        <begin position="354"/>
        <end position="364"/>
    </location>
</feature>
<name>A0A1F5V5F0_9BACT</name>
<dbReference type="Proteomes" id="UP000178943">
    <property type="component" value="Unassembled WGS sequence"/>
</dbReference>
<comment type="caution">
    <text evidence="4">The sequence shown here is derived from an EMBL/GenBank/DDBJ whole genome shotgun (WGS) entry which is preliminary data.</text>
</comment>
<feature type="transmembrane region" description="Helical" evidence="2">
    <location>
        <begin position="20"/>
        <end position="37"/>
    </location>
</feature>
<dbReference type="EMBL" id="MFGW01000238">
    <property type="protein sequence ID" value="OGF58642.1"/>
    <property type="molecule type" value="Genomic_DNA"/>
</dbReference>
<dbReference type="PANTHER" id="PTHR38731:SF3">
    <property type="entry name" value="BLL6125 PROTEIN"/>
    <property type="match status" value="1"/>
</dbReference>
<keyword evidence="2" id="KW-1133">Transmembrane helix</keyword>
<keyword evidence="2" id="KW-0472">Membrane</keyword>
<dbReference type="AlphaFoldDB" id="A0A1F5V5F0"/>
<feature type="domain" description="FecR protein" evidence="3">
    <location>
        <begin position="79"/>
        <end position="176"/>
    </location>
</feature>
<reference evidence="4 5" key="1">
    <citation type="journal article" date="2016" name="Nat. Commun.">
        <title>Thousands of microbial genomes shed light on interconnected biogeochemical processes in an aquifer system.</title>
        <authorList>
            <person name="Anantharaman K."/>
            <person name="Brown C.T."/>
            <person name="Hug L.A."/>
            <person name="Sharon I."/>
            <person name="Castelle C.J."/>
            <person name="Probst A.J."/>
            <person name="Thomas B.C."/>
            <person name="Singh A."/>
            <person name="Wilkins M.J."/>
            <person name="Karaoz U."/>
            <person name="Brodie E.L."/>
            <person name="Williams K.H."/>
            <person name="Hubbard S.S."/>
            <person name="Banfield J.F."/>
        </authorList>
    </citation>
    <scope>NUCLEOTIDE SEQUENCE [LARGE SCALE GENOMIC DNA]</scope>
</reference>
<keyword evidence="2" id="KW-0812">Transmembrane</keyword>
<protein>
    <recommendedName>
        <fullName evidence="3">FecR protein domain-containing protein</fullName>
    </recommendedName>
</protein>
<evidence type="ECO:0000313" key="4">
    <source>
        <dbReference type="EMBL" id="OGF58642.1"/>
    </source>
</evidence>
<gene>
    <name evidence="4" type="ORF">A2Y62_20140</name>
</gene>